<dbReference type="Pfam" id="PF00096">
    <property type="entry name" value="zf-C2H2"/>
    <property type="match status" value="3"/>
</dbReference>
<name>A0AAY5EHK4_ELEEL</name>
<dbReference type="GeneTree" id="ENSGT00530000064557"/>
<evidence type="ECO:0000256" key="5">
    <source>
        <dbReference type="ARBA" id="ARBA00022833"/>
    </source>
</evidence>
<evidence type="ECO:0000259" key="10">
    <source>
        <dbReference type="PROSITE" id="PS50157"/>
    </source>
</evidence>
<dbReference type="PANTHER" id="PTHR24381:SF366">
    <property type="entry name" value="ZINC FINGER PROTEIN 383"/>
    <property type="match status" value="1"/>
</dbReference>
<dbReference type="SUPFAM" id="SSF57667">
    <property type="entry name" value="beta-beta-alpha zinc fingers"/>
    <property type="match status" value="2"/>
</dbReference>
<keyword evidence="4 8" id="KW-0863">Zinc-finger</keyword>
<dbReference type="GO" id="GO:0000981">
    <property type="term" value="F:DNA-binding transcription factor activity, RNA polymerase II-specific"/>
    <property type="evidence" value="ECO:0007669"/>
    <property type="project" value="TreeGrafter"/>
</dbReference>
<keyword evidence="3" id="KW-0677">Repeat</keyword>
<feature type="region of interest" description="Disordered" evidence="9">
    <location>
        <begin position="137"/>
        <end position="161"/>
    </location>
</feature>
<evidence type="ECO:0000256" key="4">
    <source>
        <dbReference type="ARBA" id="ARBA00022771"/>
    </source>
</evidence>
<reference evidence="11" key="3">
    <citation type="submission" date="2025-09" db="UniProtKB">
        <authorList>
            <consortium name="Ensembl"/>
        </authorList>
    </citation>
    <scope>IDENTIFICATION</scope>
</reference>
<evidence type="ECO:0000256" key="2">
    <source>
        <dbReference type="ARBA" id="ARBA00022723"/>
    </source>
</evidence>
<evidence type="ECO:0000256" key="8">
    <source>
        <dbReference type="PROSITE-ProRule" id="PRU00042"/>
    </source>
</evidence>
<reference evidence="11" key="2">
    <citation type="submission" date="2025-08" db="UniProtKB">
        <authorList>
            <consortium name="Ensembl"/>
        </authorList>
    </citation>
    <scope>IDENTIFICATION</scope>
</reference>
<protein>
    <recommendedName>
        <fullName evidence="10">C2H2-type domain-containing protein</fullName>
    </recommendedName>
</protein>
<keyword evidence="6" id="KW-0238">DNA-binding</keyword>
<evidence type="ECO:0000313" key="11">
    <source>
        <dbReference type="Ensembl" id="ENSEEEP00000056378.1"/>
    </source>
</evidence>
<proteinExistence type="predicted"/>
<feature type="domain" description="C2H2-type" evidence="10">
    <location>
        <begin position="112"/>
        <end position="140"/>
    </location>
</feature>
<dbReference type="PROSITE" id="PS50157">
    <property type="entry name" value="ZINC_FINGER_C2H2_2"/>
    <property type="match status" value="4"/>
</dbReference>
<accession>A0AAY5EHK4</accession>
<dbReference type="GO" id="GO:0005634">
    <property type="term" value="C:nucleus"/>
    <property type="evidence" value="ECO:0007669"/>
    <property type="project" value="UniProtKB-SubCell"/>
</dbReference>
<keyword evidence="5" id="KW-0862">Zinc</keyword>
<feature type="domain" description="C2H2-type" evidence="10">
    <location>
        <begin position="81"/>
        <end position="111"/>
    </location>
</feature>
<dbReference type="GO" id="GO:0000977">
    <property type="term" value="F:RNA polymerase II transcription regulatory region sequence-specific DNA binding"/>
    <property type="evidence" value="ECO:0007669"/>
    <property type="project" value="TreeGrafter"/>
</dbReference>
<dbReference type="FunFam" id="3.30.160.60:FF:000204">
    <property type="entry name" value="Zinc finger protein 331"/>
    <property type="match status" value="1"/>
</dbReference>
<feature type="domain" description="C2H2-type" evidence="10">
    <location>
        <begin position="12"/>
        <end position="39"/>
    </location>
</feature>
<evidence type="ECO:0000256" key="9">
    <source>
        <dbReference type="SAM" id="MobiDB-lite"/>
    </source>
</evidence>
<keyword evidence="12" id="KW-1185">Reference proteome</keyword>
<dbReference type="Proteomes" id="UP000314983">
    <property type="component" value="Chromosome 8"/>
</dbReference>
<evidence type="ECO:0000256" key="7">
    <source>
        <dbReference type="ARBA" id="ARBA00023242"/>
    </source>
</evidence>
<evidence type="ECO:0000313" key="12">
    <source>
        <dbReference type="Proteomes" id="UP000314983"/>
    </source>
</evidence>
<reference evidence="11 12" key="1">
    <citation type="submission" date="2020-05" db="EMBL/GenBank/DDBJ databases">
        <title>Electrophorus electricus (electric eel) genome, fEleEle1, primary haplotype.</title>
        <authorList>
            <person name="Myers G."/>
            <person name="Meyer A."/>
            <person name="Fedrigo O."/>
            <person name="Formenti G."/>
            <person name="Rhie A."/>
            <person name="Tracey A."/>
            <person name="Sims Y."/>
            <person name="Jarvis E.D."/>
        </authorList>
    </citation>
    <scope>NUCLEOTIDE SEQUENCE [LARGE SCALE GENOMIC DNA]</scope>
</reference>
<dbReference type="InterPro" id="IPR013087">
    <property type="entry name" value="Znf_C2H2_type"/>
</dbReference>
<keyword evidence="2" id="KW-0479">Metal-binding</keyword>
<dbReference type="PROSITE" id="PS00028">
    <property type="entry name" value="ZINC_FINGER_C2H2_1"/>
    <property type="match status" value="3"/>
</dbReference>
<comment type="subcellular location">
    <subcellularLocation>
        <location evidence="1">Nucleus</location>
    </subcellularLocation>
</comment>
<feature type="region of interest" description="Disordered" evidence="9">
    <location>
        <begin position="198"/>
        <end position="239"/>
    </location>
</feature>
<dbReference type="Ensembl" id="ENSEEET00000054635.1">
    <property type="protein sequence ID" value="ENSEEEP00000056378.1"/>
    <property type="gene ID" value="ENSEEEG00000025357.1"/>
</dbReference>
<evidence type="ECO:0000256" key="3">
    <source>
        <dbReference type="ARBA" id="ARBA00022737"/>
    </source>
</evidence>
<evidence type="ECO:0000256" key="6">
    <source>
        <dbReference type="ARBA" id="ARBA00023125"/>
    </source>
</evidence>
<evidence type="ECO:0000256" key="1">
    <source>
        <dbReference type="ARBA" id="ARBA00004123"/>
    </source>
</evidence>
<dbReference type="Gene3D" id="3.30.160.60">
    <property type="entry name" value="Classic Zinc Finger"/>
    <property type="match status" value="3"/>
</dbReference>
<dbReference type="FunFam" id="3.30.160.60:FF:000065">
    <property type="entry name" value="B-cell CLL/lymphoma 6, member B"/>
    <property type="match status" value="1"/>
</dbReference>
<feature type="domain" description="C2H2-type" evidence="10">
    <location>
        <begin position="40"/>
        <end position="70"/>
    </location>
</feature>
<sequence>MAHVATACQKPFHCDVCGKDFREPFHLTKHQTVHTGEKNYKCSLCGKDFGYAQSLKSKTKSSVNHGGSSASTSNQPPPRLYTCEICWKSFRHHFHLTAHHQAIHEHGGEKLFSCEVCGKAFAYSNSLTRHRLSQHGLARTGPATQPTGSGSGGNTSSLTESEAATNALLHLTPDSGGHGVQQTHSTIAHSHLHSQPAGFSPLFYTPESGPVSSNTSAPPHQHSHYSHSTVGPLPHQQSLSGKGHHIYPGITGNPIHSTPAHVHIPSSPISHSTEIFSVSYLSFNHFYAANNTFNPPCDKTSAKKTWLSGSSAVYSLWQAF</sequence>
<dbReference type="GO" id="GO:0008270">
    <property type="term" value="F:zinc ion binding"/>
    <property type="evidence" value="ECO:0007669"/>
    <property type="project" value="UniProtKB-KW"/>
</dbReference>
<organism evidence="11 12">
    <name type="scientific">Electrophorus electricus</name>
    <name type="common">Electric eel</name>
    <name type="synonym">Gymnotus electricus</name>
    <dbReference type="NCBI Taxonomy" id="8005"/>
    <lineage>
        <taxon>Eukaryota</taxon>
        <taxon>Metazoa</taxon>
        <taxon>Chordata</taxon>
        <taxon>Craniata</taxon>
        <taxon>Vertebrata</taxon>
        <taxon>Euteleostomi</taxon>
        <taxon>Actinopterygii</taxon>
        <taxon>Neopterygii</taxon>
        <taxon>Teleostei</taxon>
        <taxon>Ostariophysi</taxon>
        <taxon>Gymnotiformes</taxon>
        <taxon>Gymnotoidei</taxon>
        <taxon>Gymnotidae</taxon>
        <taxon>Electrophorus</taxon>
    </lineage>
</organism>
<dbReference type="AlphaFoldDB" id="A0AAY5EHK4"/>
<dbReference type="PANTHER" id="PTHR24381">
    <property type="entry name" value="ZINC FINGER PROTEIN"/>
    <property type="match status" value="1"/>
</dbReference>
<keyword evidence="7" id="KW-0539">Nucleus</keyword>
<gene>
    <name evidence="11" type="primary">znf865</name>
</gene>
<feature type="compositionally biased region" description="Low complexity" evidence="9">
    <location>
        <begin position="144"/>
        <end position="159"/>
    </location>
</feature>
<dbReference type="SMART" id="SM00355">
    <property type="entry name" value="ZnF_C2H2"/>
    <property type="match status" value="4"/>
</dbReference>
<dbReference type="InterPro" id="IPR036236">
    <property type="entry name" value="Znf_C2H2_sf"/>
</dbReference>